<accession>F3ZTA8</accession>
<dbReference type="AlphaFoldDB" id="F3ZTA8"/>
<gene>
    <name evidence="1" type="ORF">Bcop_2104</name>
</gene>
<evidence type="ECO:0000313" key="2">
    <source>
        <dbReference type="Proteomes" id="UP000018439"/>
    </source>
</evidence>
<reference evidence="1 2" key="1">
    <citation type="journal article" date="2011" name="Stand. Genomic Sci.">
        <title>Non-contiguous finished genome sequence of Bacteroides coprosuis type strain (PC139).</title>
        <authorList>
            <person name="Land M."/>
            <person name="Held B."/>
            <person name="Gronow S."/>
            <person name="Abt B."/>
            <person name="Lucas S."/>
            <person name="Del Rio T.G."/>
            <person name="Nolan M."/>
            <person name="Tice H."/>
            <person name="Cheng J.F."/>
            <person name="Pitluck S."/>
            <person name="Liolios K."/>
            <person name="Pagani I."/>
            <person name="Ivanova N."/>
            <person name="Mavromatis K."/>
            <person name="Mikhailova N."/>
            <person name="Pati A."/>
            <person name="Tapia R."/>
            <person name="Han C."/>
            <person name="Goodwin L."/>
            <person name="Chen A."/>
            <person name="Palaniappan K."/>
            <person name="Hauser L."/>
            <person name="Brambilla E.M."/>
            <person name="Rohde M."/>
            <person name="Goker M."/>
            <person name="Detter J.C."/>
            <person name="Woyke T."/>
            <person name="Bristow J."/>
            <person name="Eisen J.A."/>
            <person name="Markowitz V."/>
            <person name="Hugenholtz P."/>
            <person name="Kyrpides N.C."/>
            <person name="Klenk H.P."/>
            <person name="Lapidus A."/>
        </authorList>
    </citation>
    <scope>NUCLEOTIDE SEQUENCE</scope>
    <source>
        <strain evidence="1 2">DSM 18011</strain>
    </source>
</reference>
<dbReference type="EMBL" id="CM001167">
    <property type="protein sequence ID" value="EGJ72276.1"/>
    <property type="molecule type" value="Genomic_DNA"/>
</dbReference>
<sequence>MDGGYYAIKGFEYQVDKSILEVLSCNDINQEIAIEQIQDLNTESFVMQIKYKEATKLIPSVIRKPIVQLIEEFKADPTKDYILYCYFSDLNGYSSNVDSAYLDKILGIESSNYSAQDKTQFLLKFKLIFSETFHNQFQSTLVKFQEFDFCNSKDEALFFYSIVTDFIRKKVTNNPPSQTQDRKVTKKEISEYLANGRKIVFTSAFKEYQGEQAYFRLLKERFNKPIKNQQTFIILGDIKETTSTSISSMVYQIIENHYYRANHDIKPLNFVIPDIKIGEVKKYLIREESIYNDGFEMIEFNEKLFYALPVINRKMSGKKASSSLSRSSFYSRIISKSSFEKLTEIDGNPMWILLESEKHFLIQNINYQIINGLNTDQTLKLF</sequence>
<keyword evidence="2" id="KW-1185">Reference proteome</keyword>
<protein>
    <submittedName>
        <fullName evidence="1">Uncharacterized protein</fullName>
    </submittedName>
</protein>
<dbReference type="OrthoDB" id="8403777at2"/>
<dbReference type="eggNOG" id="ENOG50305A1">
    <property type="taxonomic scope" value="Bacteria"/>
</dbReference>
<proteinExistence type="predicted"/>
<dbReference type="Proteomes" id="UP000018439">
    <property type="component" value="Chromosome"/>
</dbReference>
<dbReference type="HOGENOM" id="CLU_686484_0_0_10"/>
<evidence type="ECO:0000313" key="1">
    <source>
        <dbReference type="EMBL" id="EGJ72276.1"/>
    </source>
</evidence>
<name>F3ZTA8_9BACE</name>
<organism evidence="1 2">
    <name type="scientific">Bacteroides coprosuis DSM 18011</name>
    <dbReference type="NCBI Taxonomy" id="679937"/>
    <lineage>
        <taxon>Bacteria</taxon>
        <taxon>Pseudomonadati</taxon>
        <taxon>Bacteroidota</taxon>
        <taxon>Bacteroidia</taxon>
        <taxon>Bacteroidales</taxon>
        <taxon>Bacteroidaceae</taxon>
        <taxon>Bacteroides</taxon>
    </lineage>
</organism>
<dbReference type="STRING" id="679937.Bcop_2104"/>